<dbReference type="EMBL" id="JAKWBI020000131">
    <property type="protein sequence ID" value="KAJ2901939.1"/>
    <property type="molecule type" value="Genomic_DNA"/>
</dbReference>
<dbReference type="AlphaFoldDB" id="A0AAD5WTE1"/>
<organism evidence="2 3">
    <name type="scientific">Zalerion maritima</name>
    <dbReference type="NCBI Taxonomy" id="339359"/>
    <lineage>
        <taxon>Eukaryota</taxon>
        <taxon>Fungi</taxon>
        <taxon>Dikarya</taxon>
        <taxon>Ascomycota</taxon>
        <taxon>Pezizomycotina</taxon>
        <taxon>Sordariomycetes</taxon>
        <taxon>Lulworthiomycetidae</taxon>
        <taxon>Lulworthiales</taxon>
        <taxon>Lulworthiaceae</taxon>
        <taxon>Zalerion</taxon>
    </lineage>
</organism>
<sequence length="292" mass="31759">MRTADKAYANRGRPGWQQLRYDISIGWPSEPWNQNLSSPRGKCCPHLRLSKKIDDLHSNTTPYPILTYFVYAFVILPTLLSKMQGRMILVLLSLLSFSLAGVIQARSNDIMTPLKDLSLRGFDLAPDGSNSLLASNNVVRCDTRVPLKNAPKPEGLAFNETSAIASKNSLVGMLNDMSNDNASLAADSQFSQACRGAGAWVSNFGARCVEIHVPVHVIDQALWVVIDHCVKKHNMTGKMSSPDGVQVGISEWGSEERCGSRYSPTGGLKTKTPQKGGPAATVLGLIGLLYML</sequence>
<feature type="transmembrane region" description="Helical" evidence="1">
    <location>
        <begin position="87"/>
        <end position="105"/>
    </location>
</feature>
<evidence type="ECO:0000313" key="2">
    <source>
        <dbReference type="EMBL" id="KAJ2901939.1"/>
    </source>
</evidence>
<keyword evidence="1" id="KW-1133">Transmembrane helix</keyword>
<comment type="caution">
    <text evidence="2">The sequence shown here is derived from an EMBL/GenBank/DDBJ whole genome shotgun (WGS) entry which is preliminary data.</text>
</comment>
<keyword evidence="1" id="KW-0472">Membrane</keyword>
<name>A0AAD5WTE1_9PEZI</name>
<reference evidence="2" key="1">
    <citation type="submission" date="2022-07" db="EMBL/GenBank/DDBJ databases">
        <title>Draft genome sequence of Zalerion maritima ATCC 34329, a (micro)plastics degrading marine fungus.</title>
        <authorList>
            <person name="Paco A."/>
            <person name="Goncalves M.F.M."/>
            <person name="Rocha-Santos T.A.P."/>
            <person name="Alves A."/>
        </authorList>
    </citation>
    <scope>NUCLEOTIDE SEQUENCE</scope>
    <source>
        <strain evidence="2">ATCC 34329</strain>
    </source>
</reference>
<evidence type="ECO:0000256" key="1">
    <source>
        <dbReference type="SAM" id="Phobius"/>
    </source>
</evidence>
<accession>A0AAD5WTE1</accession>
<protein>
    <submittedName>
        <fullName evidence="2">Uncharacterized protein</fullName>
    </submittedName>
</protein>
<gene>
    <name evidence="2" type="ORF">MKZ38_001240</name>
</gene>
<proteinExistence type="predicted"/>
<evidence type="ECO:0000313" key="3">
    <source>
        <dbReference type="Proteomes" id="UP001201980"/>
    </source>
</evidence>
<feature type="transmembrane region" description="Helical" evidence="1">
    <location>
        <begin position="63"/>
        <end position="80"/>
    </location>
</feature>
<keyword evidence="3" id="KW-1185">Reference proteome</keyword>
<dbReference type="Proteomes" id="UP001201980">
    <property type="component" value="Unassembled WGS sequence"/>
</dbReference>
<keyword evidence="1" id="KW-0812">Transmembrane</keyword>